<name>A0A0C1QUM4_9CYAN</name>
<dbReference type="EMBL" id="JHEG02000059">
    <property type="protein sequence ID" value="KIE07478.1"/>
    <property type="molecule type" value="Genomic_DNA"/>
</dbReference>
<feature type="region of interest" description="Disordered" evidence="2">
    <location>
        <begin position="127"/>
        <end position="164"/>
    </location>
</feature>
<reference evidence="5" key="1">
    <citation type="journal article" date="2015" name="Genome Announc.">
        <title>Draft Genome Sequence of Tolypothrix boutellei Strain VB521301.</title>
        <authorList>
            <person name="Chandrababunaidu M.M."/>
            <person name="Singh D."/>
            <person name="Sen D."/>
            <person name="Bhan S."/>
            <person name="Das S."/>
            <person name="Gupta A."/>
            <person name="Adhikary S.P."/>
            <person name="Tripathy S."/>
        </authorList>
    </citation>
    <scope>NUCLEOTIDE SEQUENCE</scope>
    <source>
        <strain evidence="5">VB521301</strain>
    </source>
</reference>
<dbReference type="RefSeq" id="WP_038075988.1">
    <property type="nucleotide sequence ID" value="NZ_JHEG04000001.1"/>
</dbReference>
<keyword evidence="4" id="KW-0378">Hydrolase</keyword>
<dbReference type="AlphaFoldDB" id="A0A0C1QUM4"/>
<evidence type="ECO:0000313" key="4">
    <source>
        <dbReference type="EMBL" id="KAF3889048.1"/>
    </source>
</evidence>
<dbReference type="CDD" id="cd06260">
    <property type="entry name" value="DUF820-like"/>
    <property type="match status" value="1"/>
</dbReference>
<keyword evidence="6" id="KW-1185">Reference proteome</keyword>
<dbReference type="Pfam" id="PF05685">
    <property type="entry name" value="Uma2"/>
    <property type="match status" value="1"/>
</dbReference>
<organism evidence="5">
    <name type="scientific">Tolypothrix bouteillei VB521301</name>
    <dbReference type="NCBI Taxonomy" id="1479485"/>
    <lineage>
        <taxon>Bacteria</taxon>
        <taxon>Bacillati</taxon>
        <taxon>Cyanobacteriota</taxon>
        <taxon>Cyanophyceae</taxon>
        <taxon>Nostocales</taxon>
        <taxon>Tolypothrichaceae</taxon>
        <taxon>Tolypothrix</taxon>
    </lineage>
</organism>
<proteinExistence type="predicted"/>
<evidence type="ECO:0000256" key="1">
    <source>
        <dbReference type="SAM" id="Coils"/>
    </source>
</evidence>
<keyword evidence="4" id="KW-0255">Endonuclease</keyword>
<dbReference type="PANTHER" id="PTHR33352:SF3">
    <property type="entry name" value="SLR1612 PROTEIN"/>
    <property type="match status" value="1"/>
</dbReference>
<protein>
    <submittedName>
        <fullName evidence="4">Uma2 family endonuclease</fullName>
    </submittedName>
</protein>
<dbReference type="InterPro" id="IPR008538">
    <property type="entry name" value="Uma2"/>
</dbReference>
<dbReference type="PANTHER" id="PTHR33352">
    <property type="entry name" value="SLR1095 PROTEIN"/>
    <property type="match status" value="1"/>
</dbReference>
<comment type="caution">
    <text evidence="5">The sequence shown here is derived from an EMBL/GenBank/DDBJ whole genome shotgun (WGS) entry which is preliminary data.</text>
</comment>
<keyword evidence="1" id="KW-0175">Coiled coil</keyword>
<dbReference type="GO" id="GO:0004519">
    <property type="term" value="F:endonuclease activity"/>
    <property type="evidence" value="ECO:0007669"/>
    <property type="project" value="UniProtKB-KW"/>
</dbReference>
<keyword evidence="4" id="KW-0540">Nuclease</keyword>
<feature type="domain" description="Putative restriction endonuclease" evidence="3">
    <location>
        <begin position="35"/>
        <end position="227"/>
    </location>
</feature>
<dbReference type="EMBL" id="JHEG04000001">
    <property type="protein sequence ID" value="KAF3889048.1"/>
    <property type="molecule type" value="Genomic_DNA"/>
</dbReference>
<evidence type="ECO:0000313" key="6">
    <source>
        <dbReference type="Proteomes" id="UP000029738"/>
    </source>
</evidence>
<evidence type="ECO:0000313" key="5">
    <source>
        <dbReference type="EMBL" id="KIE07478.1"/>
    </source>
</evidence>
<dbReference type="STRING" id="1479485.DA73_0241065"/>
<evidence type="ECO:0000256" key="2">
    <source>
        <dbReference type="SAM" id="MobiDB-lite"/>
    </source>
</evidence>
<dbReference type="Proteomes" id="UP000029738">
    <property type="component" value="Unassembled WGS sequence"/>
</dbReference>
<reference evidence="4" key="2">
    <citation type="submission" date="2019-11" db="EMBL/GenBank/DDBJ databases">
        <title>Improved Assembly of Tolypothrix boutellei genome.</title>
        <authorList>
            <person name="Sarangi A.N."/>
            <person name="Mukherjee M."/>
            <person name="Ghosh S."/>
            <person name="Singh D."/>
            <person name="Das A."/>
            <person name="Kant S."/>
            <person name="Prusty A."/>
            <person name="Tripathy S."/>
        </authorList>
    </citation>
    <scope>NUCLEOTIDE SEQUENCE</scope>
    <source>
        <strain evidence="4">VB521301</strain>
    </source>
</reference>
<gene>
    <name evidence="5" type="ORF">DA73_0241065</name>
    <name evidence="4" type="ORF">DA73_0400028895</name>
</gene>
<feature type="coiled-coil region" evidence="1">
    <location>
        <begin position="253"/>
        <end position="294"/>
    </location>
</feature>
<sequence length="327" mass="37959">MTRFSFPITQSDPPLPPAQVLPTMYDLPSEDPQEPGLPDEFHDLQPQLLSLTVRLLNHNRDEFFTGTDLNLYYDVKHPLWHKRPDWFLAVGVPRLYPGGDLRRSYVTWIEGKNPFIVVELLSPGTEKEDLGPYAEEEAEALESPQPQASAELPSPEENQTEVTKNTPPTKWFVYEQQLRVPYYIIFSRYTNRVRFFQLEGAHYQEQPLDVENPRIWIPELEIGLGLWFGECFGIPRIWLRWYDAQGNWIPTDAEQERVEKELAQKQLEQERVEKELVQKQLEQEQKRAEQGRKQVLQIASNLLSSGMSIAQVSQVTGLSETEVQTLL</sequence>
<accession>A0A0C1QUM4</accession>
<evidence type="ECO:0000259" key="3">
    <source>
        <dbReference type="Pfam" id="PF05685"/>
    </source>
</evidence>